<proteinExistence type="predicted"/>
<sequence length="92" mass="10026">MNIITTNAFPDQTAAATAEIVEMDGDMRTAAEGVVIELMVPELQTAGVDLTDMDAVRETLAERRFGRRLIINCAERAAAKALELRHAPDARD</sequence>
<accession>A0A432V166</accession>
<comment type="caution">
    <text evidence="1">The sequence shown here is derived from an EMBL/GenBank/DDBJ whole genome shotgun (WGS) entry which is preliminary data.</text>
</comment>
<evidence type="ECO:0000313" key="2">
    <source>
        <dbReference type="Proteomes" id="UP000281647"/>
    </source>
</evidence>
<reference evidence="1 2" key="1">
    <citation type="submission" date="2018-11" db="EMBL/GenBank/DDBJ databases">
        <title>Pseudaminobacter arsenicus sp. nov., an arsenic-resistant bacterium isolated from arsenic-rich aquifers.</title>
        <authorList>
            <person name="Mu Y."/>
        </authorList>
    </citation>
    <scope>NUCLEOTIDE SEQUENCE [LARGE SCALE GENOMIC DNA]</scope>
    <source>
        <strain evidence="1 2">CB3</strain>
    </source>
</reference>
<dbReference type="RefSeq" id="WP_128628285.1">
    <property type="nucleotide sequence ID" value="NZ_RKST01000027.1"/>
</dbReference>
<name>A0A432V166_9HYPH</name>
<dbReference type="AlphaFoldDB" id="A0A432V166"/>
<gene>
    <name evidence="1" type="ORF">EET67_20655</name>
</gene>
<keyword evidence="2" id="KW-1185">Reference proteome</keyword>
<protein>
    <submittedName>
        <fullName evidence="1">Uncharacterized protein</fullName>
    </submittedName>
</protein>
<organism evidence="1 2">
    <name type="scientific">Borborobacter arsenicus</name>
    <dbReference type="NCBI Taxonomy" id="1851146"/>
    <lineage>
        <taxon>Bacteria</taxon>
        <taxon>Pseudomonadati</taxon>
        <taxon>Pseudomonadota</taxon>
        <taxon>Alphaproteobacteria</taxon>
        <taxon>Hyphomicrobiales</taxon>
        <taxon>Phyllobacteriaceae</taxon>
        <taxon>Borborobacter</taxon>
    </lineage>
</organism>
<evidence type="ECO:0000313" key="1">
    <source>
        <dbReference type="EMBL" id="RUM95933.1"/>
    </source>
</evidence>
<dbReference type="Proteomes" id="UP000281647">
    <property type="component" value="Unassembled WGS sequence"/>
</dbReference>
<dbReference type="EMBL" id="RKST01000027">
    <property type="protein sequence ID" value="RUM95933.1"/>
    <property type="molecule type" value="Genomic_DNA"/>
</dbReference>